<evidence type="ECO:0000313" key="3">
    <source>
        <dbReference type="Proteomes" id="UP000183635"/>
    </source>
</evidence>
<evidence type="ECO:0000313" key="2">
    <source>
        <dbReference type="EMBL" id="SFH53413.1"/>
    </source>
</evidence>
<sequence>MSWLSAPYRIDGTGRSAMTDDPRRHARDLIEAVLFTAPGERVNRPDFGSGILDMVFDTNNEALETAADFLIQSAIQKHLSEILTVSQLSLRRDEGMLEITLSYVLRETGEPVSDSFRREV</sequence>
<organism evidence="2 3">
    <name type="scientific">Paracoccus aminovorans</name>
    <dbReference type="NCBI Taxonomy" id="34004"/>
    <lineage>
        <taxon>Bacteria</taxon>
        <taxon>Pseudomonadati</taxon>
        <taxon>Pseudomonadota</taxon>
        <taxon>Alphaproteobacteria</taxon>
        <taxon>Rhodobacterales</taxon>
        <taxon>Paracoccaceae</taxon>
        <taxon>Paracoccus</taxon>
    </lineage>
</organism>
<dbReference type="AlphaFoldDB" id="A0A1I3ATS5"/>
<accession>A0A1I3ATS5</accession>
<gene>
    <name evidence="2" type="ORF">SAMN04488021_11713</name>
</gene>
<proteinExistence type="predicted"/>
<keyword evidence="3" id="KW-1185">Reference proteome</keyword>
<dbReference type="Gene3D" id="3.10.450.40">
    <property type="match status" value="1"/>
</dbReference>
<dbReference type="InterPro" id="IPR007048">
    <property type="entry name" value="IraD/Gp25-like"/>
</dbReference>
<reference evidence="2 3" key="1">
    <citation type="submission" date="2016-10" db="EMBL/GenBank/DDBJ databases">
        <authorList>
            <person name="de Groot N.N."/>
        </authorList>
    </citation>
    <scope>NUCLEOTIDE SEQUENCE [LARGE SCALE GENOMIC DNA]</scope>
    <source>
        <strain evidence="2 3">DSM 8537</strain>
    </source>
</reference>
<protein>
    <recommendedName>
        <fullName evidence="1">IraD/Gp25-like domain-containing protein</fullName>
    </recommendedName>
</protein>
<dbReference type="OrthoDB" id="9802846at2"/>
<dbReference type="SUPFAM" id="SSF160719">
    <property type="entry name" value="gpW/gp25-like"/>
    <property type="match status" value="1"/>
</dbReference>
<dbReference type="Pfam" id="PF04965">
    <property type="entry name" value="GPW_gp25"/>
    <property type="match status" value="1"/>
</dbReference>
<dbReference type="Proteomes" id="UP000183635">
    <property type="component" value="Unassembled WGS sequence"/>
</dbReference>
<evidence type="ECO:0000259" key="1">
    <source>
        <dbReference type="Pfam" id="PF04965"/>
    </source>
</evidence>
<dbReference type="RefSeq" id="WP_074967994.1">
    <property type="nucleotide sequence ID" value="NZ_CBCRYP010000049.1"/>
</dbReference>
<dbReference type="STRING" id="34004.SAMN04488021_11713"/>
<feature type="domain" description="IraD/Gp25-like" evidence="1">
    <location>
        <begin position="23"/>
        <end position="108"/>
    </location>
</feature>
<name>A0A1I3ATS5_9RHOB</name>
<dbReference type="EMBL" id="FOPU01000017">
    <property type="protein sequence ID" value="SFH53413.1"/>
    <property type="molecule type" value="Genomic_DNA"/>
</dbReference>